<reference evidence="1" key="3">
    <citation type="journal article" date="2017" name="Nature">
        <title>Genome sequence of the progenitor of the wheat D genome Aegilops tauschii.</title>
        <authorList>
            <person name="Luo M.C."/>
            <person name="Gu Y.Q."/>
            <person name="Puiu D."/>
            <person name="Wang H."/>
            <person name="Twardziok S.O."/>
            <person name="Deal K.R."/>
            <person name="Huo N."/>
            <person name="Zhu T."/>
            <person name="Wang L."/>
            <person name="Wang Y."/>
            <person name="McGuire P.E."/>
            <person name="Liu S."/>
            <person name="Long H."/>
            <person name="Ramasamy R.K."/>
            <person name="Rodriguez J.C."/>
            <person name="Van S.L."/>
            <person name="Yuan L."/>
            <person name="Wang Z."/>
            <person name="Xia Z."/>
            <person name="Xiao L."/>
            <person name="Anderson O.D."/>
            <person name="Ouyang S."/>
            <person name="Liang Y."/>
            <person name="Zimin A.V."/>
            <person name="Pertea G."/>
            <person name="Qi P."/>
            <person name="Bennetzen J.L."/>
            <person name="Dai X."/>
            <person name="Dawson M.W."/>
            <person name="Muller H.G."/>
            <person name="Kugler K."/>
            <person name="Rivarola-Duarte L."/>
            <person name="Spannagl M."/>
            <person name="Mayer K.F.X."/>
            <person name="Lu F.H."/>
            <person name="Bevan M.W."/>
            <person name="Leroy P."/>
            <person name="Li P."/>
            <person name="You F.M."/>
            <person name="Sun Q."/>
            <person name="Liu Z."/>
            <person name="Lyons E."/>
            <person name="Wicker T."/>
            <person name="Salzberg S.L."/>
            <person name="Devos K.M."/>
            <person name="Dvorak J."/>
        </authorList>
    </citation>
    <scope>NUCLEOTIDE SEQUENCE [LARGE SCALE GENOMIC DNA]</scope>
    <source>
        <strain evidence="1">cv. AL8/78</strain>
    </source>
</reference>
<organism evidence="1 2">
    <name type="scientific">Aegilops tauschii subsp. strangulata</name>
    <name type="common">Goatgrass</name>
    <dbReference type="NCBI Taxonomy" id="200361"/>
    <lineage>
        <taxon>Eukaryota</taxon>
        <taxon>Viridiplantae</taxon>
        <taxon>Streptophyta</taxon>
        <taxon>Embryophyta</taxon>
        <taxon>Tracheophyta</taxon>
        <taxon>Spermatophyta</taxon>
        <taxon>Magnoliopsida</taxon>
        <taxon>Liliopsida</taxon>
        <taxon>Poales</taxon>
        <taxon>Poaceae</taxon>
        <taxon>BOP clade</taxon>
        <taxon>Pooideae</taxon>
        <taxon>Triticodae</taxon>
        <taxon>Triticeae</taxon>
        <taxon>Triticinae</taxon>
        <taxon>Aegilops</taxon>
    </lineage>
</organism>
<sequence>MNTHIMNLLNDLKATYSHINLCHRCFLTYRVILVFEPGLTHSVSKYIIPIESFGVSLTEEMVSPKSMVNAILGNIGLPDANQTRTTRTTVDVWVQSSFSGRSWRIVELVILPLLHLTLSN</sequence>
<evidence type="ECO:0000313" key="1">
    <source>
        <dbReference type="EnsemblPlants" id="AET5Gv20487500.44"/>
    </source>
</evidence>
<reference evidence="2" key="2">
    <citation type="journal article" date="2017" name="Nat. Plants">
        <title>The Aegilops tauschii genome reveals multiple impacts of transposons.</title>
        <authorList>
            <person name="Zhao G."/>
            <person name="Zou C."/>
            <person name="Li K."/>
            <person name="Wang K."/>
            <person name="Li T."/>
            <person name="Gao L."/>
            <person name="Zhang X."/>
            <person name="Wang H."/>
            <person name="Yang Z."/>
            <person name="Liu X."/>
            <person name="Jiang W."/>
            <person name="Mao L."/>
            <person name="Kong X."/>
            <person name="Jiao Y."/>
            <person name="Jia J."/>
        </authorList>
    </citation>
    <scope>NUCLEOTIDE SEQUENCE [LARGE SCALE GENOMIC DNA]</scope>
    <source>
        <strain evidence="2">cv. AL8/78</strain>
    </source>
</reference>
<evidence type="ECO:0000313" key="2">
    <source>
        <dbReference type="Proteomes" id="UP000015105"/>
    </source>
</evidence>
<reference evidence="1" key="4">
    <citation type="submission" date="2019-03" db="UniProtKB">
        <authorList>
            <consortium name="EnsemblPlants"/>
        </authorList>
    </citation>
    <scope>IDENTIFICATION</scope>
</reference>
<dbReference type="Proteomes" id="UP000015105">
    <property type="component" value="Chromosome 5D"/>
</dbReference>
<dbReference type="EnsemblPlants" id="AET5Gv20487500.44">
    <property type="protein sequence ID" value="AET5Gv20487500.44"/>
    <property type="gene ID" value="AET5Gv20487500"/>
</dbReference>
<dbReference type="Gramene" id="AET5Gv20487500.44">
    <property type="protein sequence ID" value="AET5Gv20487500.44"/>
    <property type="gene ID" value="AET5Gv20487500"/>
</dbReference>
<accession>A0A453KQU6</accession>
<reference evidence="1" key="5">
    <citation type="journal article" date="2021" name="G3 (Bethesda)">
        <title>Aegilops tauschii genome assembly Aet v5.0 features greater sequence contiguity and improved annotation.</title>
        <authorList>
            <person name="Wang L."/>
            <person name="Zhu T."/>
            <person name="Rodriguez J.C."/>
            <person name="Deal K.R."/>
            <person name="Dubcovsky J."/>
            <person name="McGuire P.E."/>
            <person name="Lux T."/>
            <person name="Spannagl M."/>
            <person name="Mayer K.F.X."/>
            <person name="Baldrich P."/>
            <person name="Meyers B.C."/>
            <person name="Huo N."/>
            <person name="Gu Y.Q."/>
            <person name="Zhou H."/>
            <person name="Devos K.M."/>
            <person name="Bennetzen J.L."/>
            <person name="Unver T."/>
            <person name="Budak H."/>
            <person name="Gulick P.J."/>
            <person name="Galiba G."/>
            <person name="Kalapos B."/>
            <person name="Nelson D.R."/>
            <person name="Li P."/>
            <person name="You F.M."/>
            <person name="Luo M.C."/>
            <person name="Dvorak J."/>
        </authorList>
    </citation>
    <scope>NUCLEOTIDE SEQUENCE [LARGE SCALE GENOMIC DNA]</scope>
    <source>
        <strain evidence="1">cv. AL8/78</strain>
    </source>
</reference>
<keyword evidence="2" id="KW-1185">Reference proteome</keyword>
<protein>
    <submittedName>
        <fullName evidence="1">Uncharacterized protein</fullName>
    </submittedName>
</protein>
<name>A0A453KQU6_AEGTS</name>
<reference evidence="2" key="1">
    <citation type="journal article" date="2014" name="Science">
        <title>Ancient hybridizations among the ancestral genomes of bread wheat.</title>
        <authorList>
            <consortium name="International Wheat Genome Sequencing Consortium,"/>
            <person name="Marcussen T."/>
            <person name="Sandve S.R."/>
            <person name="Heier L."/>
            <person name="Spannagl M."/>
            <person name="Pfeifer M."/>
            <person name="Jakobsen K.S."/>
            <person name="Wulff B.B."/>
            <person name="Steuernagel B."/>
            <person name="Mayer K.F."/>
            <person name="Olsen O.A."/>
        </authorList>
    </citation>
    <scope>NUCLEOTIDE SEQUENCE [LARGE SCALE GENOMIC DNA]</scope>
    <source>
        <strain evidence="2">cv. AL8/78</strain>
    </source>
</reference>
<proteinExistence type="predicted"/>
<dbReference type="AlphaFoldDB" id="A0A453KQU6"/>